<dbReference type="SMART" id="SM00545">
    <property type="entry name" value="JmjN"/>
    <property type="match status" value="1"/>
</dbReference>
<dbReference type="InterPro" id="IPR003349">
    <property type="entry name" value="JmjN"/>
</dbReference>
<evidence type="ECO:0000313" key="6">
    <source>
        <dbReference type="Proteomes" id="UP001632038"/>
    </source>
</evidence>
<evidence type="ECO:0000313" key="5">
    <source>
        <dbReference type="EMBL" id="KAL3644975.1"/>
    </source>
</evidence>
<keyword evidence="2" id="KW-0539">Nucleus</keyword>
<dbReference type="SUPFAM" id="SSF51197">
    <property type="entry name" value="Clavaminate synthase-like"/>
    <property type="match status" value="1"/>
</dbReference>
<dbReference type="PROSITE" id="PS51183">
    <property type="entry name" value="JMJN"/>
    <property type="match status" value="1"/>
</dbReference>
<sequence length="633" mass="71510">MGTKRSIKCVTGEKLSVPPGFVSLTAFTLKRKAADSTAVGDESEPEAVYAPLNNGDIEKFKASLVHRPWICSDQFDRIPHEHDSDRSVNELVTSRRHPKVSCLPTLDDAPVFRPTEEEFKDTLKYIAKIRPKAEGYGICRIVPPPSWRLPPSLLEDDKASKFTTRVQKIDRLRHFYFNHEEMEIKMPKVEHGPEFTLKSFKKYADDFKAQHFGKNGTVIDRRGPIIARIEDEYWRIIEKPSKEVKVLYGANLGSGFSDLDNPAKSRAEYVESGWKLKNINKLSGSLLPFGCYNNSDISSPQLFIGMCFASQGWINEEHHLYSITYLHSGDPKICYGIPGRYCFKFLEIVKKMYPQLLKHPELLHELAPQLSPSLLMSEGIPVCRCVQNPMEFVVTFPGAYHTEFSCGYNISESAFFAPFDWLSHGQDIVELYAEHCLKTSISHDKLLLGAAIEAVSAQRETLAFRNNSVNNRLWTSACGKDGILTRVLKSRVRNEGIRRSHLCDMELSSALDDLGVTTKLECTICSYDLYLSAVSCSCSPNTYSCLRHAKQLCSCPWSSKHFFFRYEITELNLLVEALEGSLKAIHSWTKKKVQQGALQPLDSDVKSSQKDVVISPVQNVVVLSDDEDDPHCC</sequence>
<dbReference type="PANTHER" id="PTHR10694">
    <property type="entry name" value="LYSINE-SPECIFIC DEMETHYLASE"/>
    <property type="match status" value="1"/>
</dbReference>
<proteinExistence type="predicted"/>
<comment type="caution">
    <text evidence="5">The sequence shown here is derived from an EMBL/GenBank/DDBJ whole genome shotgun (WGS) entry which is preliminary data.</text>
</comment>
<evidence type="ECO:0000259" key="3">
    <source>
        <dbReference type="PROSITE" id="PS51183"/>
    </source>
</evidence>
<protein>
    <submittedName>
        <fullName evidence="5">Uncharacterized protein</fullName>
    </submittedName>
</protein>
<organism evidence="5 6">
    <name type="scientific">Castilleja foliolosa</name>
    <dbReference type="NCBI Taxonomy" id="1961234"/>
    <lineage>
        <taxon>Eukaryota</taxon>
        <taxon>Viridiplantae</taxon>
        <taxon>Streptophyta</taxon>
        <taxon>Embryophyta</taxon>
        <taxon>Tracheophyta</taxon>
        <taxon>Spermatophyta</taxon>
        <taxon>Magnoliopsida</taxon>
        <taxon>eudicotyledons</taxon>
        <taxon>Gunneridae</taxon>
        <taxon>Pentapetalae</taxon>
        <taxon>asterids</taxon>
        <taxon>lamiids</taxon>
        <taxon>Lamiales</taxon>
        <taxon>Orobanchaceae</taxon>
        <taxon>Pedicularideae</taxon>
        <taxon>Castillejinae</taxon>
        <taxon>Castilleja</taxon>
    </lineage>
</organism>
<keyword evidence="6" id="KW-1185">Reference proteome</keyword>
<dbReference type="InterPro" id="IPR003347">
    <property type="entry name" value="JmjC_dom"/>
</dbReference>
<dbReference type="GO" id="GO:0010468">
    <property type="term" value="P:regulation of gene expression"/>
    <property type="evidence" value="ECO:0007669"/>
    <property type="project" value="UniProtKB-ARBA"/>
</dbReference>
<dbReference type="AlphaFoldDB" id="A0ABD3DRX3"/>
<evidence type="ECO:0000256" key="1">
    <source>
        <dbReference type="ARBA" id="ARBA00004123"/>
    </source>
</evidence>
<dbReference type="PROSITE" id="PS51184">
    <property type="entry name" value="JMJC"/>
    <property type="match status" value="1"/>
</dbReference>
<dbReference type="Pfam" id="PF02375">
    <property type="entry name" value="JmjN"/>
    <property type="match status" value="1"/>
</dbReference>
<dbReference type="InterPro" id="IPR004198">
    <property type="entry name" value="Znf_C5HC2"/>
</dbReference>
<dbReference type="PANTHER" id="PTHR10694:SF113">
    <property type="entry name" value="PROTEIN JUMONJI"/>
    <property type="match status" value="1"/>
</dbReference>
<dbReference type="Proteomes" id="UP001632038">
    <property type="component" value="Unassembled WGS sequence"/>
</dbReference>
<feature type="domain" description="JmjN" evidence="3">
    <location>
        <begin position="109"/>
        <end position="150"/>
    </location>
</feature>
<dbReference type="Pfam" id="PF02373">
    <property type="entry name" value="JmjC"/>
    <property type="match status" value="1"/>
</dbReference>
<accession>A0ABD3DRX3</accession>
<comment type="subcellular location">
    <subcellularLocation>
        <location evidence="1">Nucleus</location>
    </subcellularLocation>
</comment>
<reference evidence="6" key="1">
    <citation type="journal article" date="2024" name="IScience">
        <title>Strigolactones Initiate the Formation of Haustorium-like Structures in Castilleja.</title>
        <authorList>
            <person name="Buerger M."/>
            <person name="Peterson D."/>
            <person name="Chory J."/>
        </authorList>
    </citation>
    <scope>NUCLEOTIDE SEQUENCE [LARGE SCALE GENOMIC DNA]</scope>
</reference>
<dbReference type="SMART" id="SM00558">
    <property type="entry name" value="JmjC"/>
    <property type="match status" value="1"/>
</dbReference>
<evidence type="ECO:0000256" key="2">
    <source>
        <dbReference type="ARBA" id="ARBA00023242"/>
    </source>
</evidence>
<dbReference type="EMBL" id="JAVIJP010000013">
    <property type="protein sequence ID" value="KAL3644975.1"/>
    <property type="molecule type" value="Genomic_DNA"/>
</dbReference>
<gene>
    <name evidence="5" type="ORF">CASFOL_010155</name>
</gene>
<evidence type="ECO:0000259" key="4">
    <source>
        <dbReference type="PROSITE" id="PS51184"/>
    </source>
</evidence>
<dbReference type="GO" id="GO:0005634">
    <property type="term" value="C:nucleus"/>
    <property type="evidence" value="ECO:0007669"/>
    <property type="project" value="UniProtKB-SubCell"/>
</dbReference>
<feature type="domain" description="JmjC" evidence="4">
    <location>
        <begin position="268"/>
        <end position="433"/>
    </location>
</feature>
<name>A0ABD3DRX3_9LAMI</name>
<dbReference type="Gene3D" id="2.60.120.650">
    <property type="entry name" value="Cupin"/>
    <property type="match status" value="1"/>
</dbReference>
<dbReference type="Pfam" id="PF02928">
    <property type="entry name" value="zf-C5HC2"/>
    <property type="match status" value="1"/>
</dbReference>